<dbReference type="SUPFAM" id="SSF56672">
    <property type="entry name" value="DNA/RNA polymerases"/>
    <property type="match status" value="1"/>
</dbReference>
<organism evidence="2 3">
    <name type="scientific">Haemonchus contortus</name>
    <name type="common">Barber pole worm</name>
    <dbReference type="NCBI Taxonomy" id="6289"/>
    <lineage>
        <taxon>Eukaryota</taxon>
        <taxon>Metazoa</taxon>
        <taxon>Ecdysozoa</taxon>
        <taxon>Nematoda</taxon>
        <taxon>Chromadorea</taxon>
        <taxon>Rhabditida</taxon>
        <taxon>Rhabditina</taxon>
        <taxon>Rhabditomorpha</taxon>
        <taxon>Strongyloidea</taxon>
        <taxon>Trichostrongylidae</taxon>
        <taxon>Haemonchus</taxon>
    </lineage>
</organism>
<feature type="domain" description="Reverse transcriptase" evidence="1">
    <location>
        <begin position="187"/>
        <end position="485"/>
    </location>
</feature>
<evidence type="ECO:0000313" key="2">
    <source>
        <dbReference type="Proteomes" id="UP000025227"/>
    </source>
</evidence>
<accession>A0A7I4Y5N1</accession>
<evidence type="ECO:0000259" key="1">
    <source>
        <dbReference type="PROSITE" id="PS50878"/>
    </source>
</evidence>
<dbReference type="AlphaFoldDB" id="A0A7I4Y5N1"/>
<dbReference type="OrthoDB" id="5870593at2759"/>
<dbReference type="Proteomes" id="UP000025227">
    <property type="component" value="Unplaced"/>
</dbReference>
<reference evidence="3" key="1">
    <citation type="submission" date="2020-12" db="UniProtKB">
        <authorList>
            <consortium name="WormBaseParasite"/>
        </authorList>
    </citation>
    <scope>IDENTIFICATION</scope>
    <source>
        <strain evidence="3">MHco3</strain>
    </source>
</reference>
<proteinExistence type="predicted"/>
<dbReference type="PRINTS" id="PR01345">
    <property type="entry name" value="CERVTRCPTASE"/>
</dbReference>
<dbReference type="PANTHER" id="PTHR33332">
    <property type="entry name" value="REVERSE TRANSCRIPTASE DOMAIN-CONTAINING PROTEIN"/>
    <property type="match status" value="1"/>
</dbReference>
<sequence length="655" mass="75505">MDYYIPWKKVPCVNSIHLPRHLQNMWEHRECLFNEARQSGNWDEYKTFTKRFHTHLKRYNDHLERKIIESGNAKVFHRYLSRRIKDFRQIGCLRRGEVVAFSPVDKANLLADHFESVFQEDDGNVPDWFSPSVEPMKEVPWFIASELYELIMKWPGSSSVTPDFVPFFVVQRIAAVICGPLAYIYNQSLCFGEVPMRWKHSFVTPLLKKEPSWNPENYRPVSITSLFCRLFEKVLKKHVSSHLSSNHIVSRHQHGFTPGLSVETNMIECLDDWTEALDDKLSCDVIYFDFAKAFDRVSHKKLIVKLKALKFHPTITTWISEYLSNRTFQVKIGQSFSEVRRVISGVPQGGVLSQVLFNVFTAELPDMLREVGVTPKVYADDIKIYKAISVEADSQELQRAIDLTVSWSKDWQLPIAPHKTVYMQLRSCTSPTRTYIVDGVPLSAVQSVRDLGFYYNDRLDFTEHIKTRIRLANLRTFQIFKGLSLANKGALLCAYKSYVRPLVESSTTVFNSKKRKHVYALEKVQNNFTRKLLIRLGGFLYSRIPKAAIRNQYLGLTSLETRRRVFDLCMVHRLVHGTCGHGSNVFKLTHSRTRGGCMKISLARPKTNLRASSFTFRAGSDYLRVVKNIPVSSSLAQFKRQVVKLLLKGTGPNVS</sequence>
<dbReference type="InterPro" id="IPR043502">
    <property type="entry name" value="DNA/RNA_pol_sf"/>
</dbReference>
<protein>
    <submittedName>
        <fullName evidence="3">Reverse transcriptase domain-containing protein</fullName>
    </submittedName>
</protein>
<dbReference type="WBParaSite" id="HCON_00056440-00001">
    <property type="protein sequence ID" value="HCON_00056440-00001"/>
    <property type="gene ID" value="HCON_00056440"/>
</dbReference>
<keyword evidence="2" id="KW-1185">Reference proteome</keyword>
<dbReference type="OMA" id="ENIAHMP"/>
<dbReference type="Pfam" id="PF00078">
    <property type="entry name" value="RVT_1"/>
    <property type="match status" value="1"/>
</dbReference>
<dbReference type="CDD" id="cd01650">
    <property type="entry name" value="RT_nLTR_like"/>
    <property type="match status" value="1"/>
</dbReference>
<evidence type="ECO:0000313" key="3">
    <source>
        <dbReference type="WBParaSite" id="HCON_00056440-00001"/>
    </source>
</evidence>
<name>A0A7I4Y5N1_HAECO</name>
<dbReference type="InterPro" id="IPR000477">
    <property type="entry name" value="RT_dom"/>
</dbReference>
<dbReference type="PROSITE" id="PS50878">
    <property type="entry name" value="RT_POL"/>
    <property type="match status" value="1"/>
</dbReference>